<proteinExistence type="predicted"/>
<dbReference type="InterPro" id="IPR050227">
    <property type="entry name" value="Rab"/>
</dbReference>
<dbReference type="InterPro" id="IPR027417">
    <property type="entry name" value="P-loop_NTPase"/>
</dbReference>
<comment type="caution">
    <text evidence="4">The sequence shown here is derived from an EMBL/GenBank/DDBJ whole genome shotgun (WGS) entry which is preliminary data.</text>
</comment>
<dbReference type="PROSITE" id="PS51421">
    <property type="entry name" value="RAS"/>
    <property type="match status" value="1"/>
</dbReference>
<evidence type="ECO:0008006" key="6">
    <source>
        <dbReference type="Google" id="ProtNLM"/>
    </source>
</evidence>
<keyword evidence="1" id="KW-0547">Nucleotide-binding</keyword>
<dbReference type="InterPro" id="IPR001806">
    <property type="entry name" value="Small_GTPase"/>
</dbReference>
<feature type="compositionally biased region" description="Basic and acidic residues" evidence="3">
    <location>
        <begin position="204"/>
        <end position="230"/>
    </location>
</feature>
<evidence type="ECO:0000256" key="2">
    <source>
        <dbReference type="ARBA" id="ARBA00023134"/>
    </source>
</evidence>
<reference evidence="4 5" key="1">
    <citation type="submission" date="2024-02" db="EMBL/GenBank/DDBJ databases">
        <title>De novo assembly and annotation of 12 fungi associated with fruit tree decline syndrome in Ontario, Canada.</title>
        <authorList>
            <person name="Sulman M."/>
            <person name="Ellouze W."/>
            <person name="Ilyukhin E."/>
        </authorList>
    </citation>
    <scope>NUCLEOTIDE SEQUENCE [LARGE SCALE GENOMIC DNA]</scope>
    <source>
        <strain evidence="4 5">M42-189</strain>
    </source>
</reference>
<organism evidence="4 5">
    <name type="scientific">Paraconiothyrium brasiliense</name>
    <dbReference type="NCBI Taxonomy" id="300254"/>
    <lineage>
        <taxon>Eukaryota</taxon>
        <taxon>Fungi</taxon>
        <taxon>Dikarya</taxon>
        <taxon>Ascomycota</taxon>
        <taxon>Pezizomycotina</taxon>
        <taxon>Dothideomycetes</taxon>
        <taxon>Pleosporomycetidae</taxon>
        <taxon>Pleosporales</taxon>
        <taxon>Massarineae</taxon>
        <taxon>Didymosphaeriaceae</taxon>
        <taxon>Paraconiothyrium</taxon>
    </lineage>
</organism>
<evidence type="ECO:0000313" key="5">
    <source>
        <dbReference type="Proteomes" id="UP001521785"/>
    </source>
</evidence>
<dbReference type="EMBL" id="JAKJXO020000004">
    <property type="protein sequence ID" value="KAL1606467.1"/>
    <property type="molecule type" value="Genomic_DNA"/>
</dbReference>
<dbReference type="Pfam" id="PF00071">
    <property type="entry name" value="Ras"/>
    <property type="match status" value="1"/>
</dbReference>
<dbReference type="SMART" id="SM00173">
    <property type="entry name" value="RAS"/>
    <property type="match status" value="1"/>
</dbReference>
<feature type="region of interest" description="Disordered" evidence="3">
    <location>
        <begin position="204"/>
        <end position="233"/>
    </location>
</feature>
<dbReference type="SUPFAM" id="SSF52540">
    <property type="entry name" value="P-loop containing nucleoside triphosphate hydrolases"/>
    <property type="match status" value="1"/>
</dbReference>
<accession>A0ABR3RPV2</accession>
<dbReference type="Proteomes" id="UP001521785">
    <property type="component" value="Unassembled WGS sequence"/>
</dbReference>
<evidence type="ECO:0000313" key="4">
    <source>
        <dbReference type="EMBL" id="KAL1606467.1"/>
    </source>
</evidence>
<dbReference type="PRINTS" id="PR00449">
    <property type="entry name" value="RASTRNSFRMNG"/>
</dbReference>
<sequence>MSKFYLTITILGESGVGKTSFADKVAHDTQYHRYAPTISPASAHMSLQVDGDLYELNFDDISLTPIRVREPGFANAIINTAVRKSYAVVLLYDITSEESYRQVTEFGWQYLWDLRDSGDESRTGDYEEENQSETRKFGCVLVGNKVDLVQGDNSDKREVPKDLAEEWASMVGVEAFEVDRFDRNVLEDVLKALIRNTNWAKRRDEEDNEVVRDRQKAKEENAEKPEEQKRISRFPALKRLKVVLTSTKSKSQRAK</sequence>
<keyword evidence="5" id="KW-1185">Reference proteome</keyword>
<name>A0ABR3RPV2_9PLEO</name>
<dbReference type="PROSITE" id="PS51419">
    <property type="entry name" value="RAB"/>
    <property type="match status" value="1"/>
</dbReference>
<protein>
    <recommendedName>
        <fullName evidence="6">P-loop containing nucleoside triphosphate hydrolase protein</fullName>
    </recommendedName>
</protein>
<gene>
    <name evidence="4" type="ORF">SLS60_003871</name>
</gene>
<dbReference type="Gene3D" id="3.40.50.300">
    <property type="entry name" value="P-loop containing nucleotide triphosphate hydrolases"/>
    <property type="match status" value="1"/>
</dbReference>
<dbReference type="SMART" id="SM00175">
    <property type="entry name" value="RAB"/>
    <property type="match status" value="1"/>
</dbReference>
<evidence type="ECO:0000256" key="1">
    <source>
        <dbReference type="ARBA" id="ARBA00022741"/>
    </source>
</evidence>
<dbReference type="PANTHER" id="PTHR47977">
    <property type="entry name" value="RAS-RELATED PROTEIN RAB"/>
    <property type="match status" value="1"/>
</dbReference>
<evidence type="ECO:0000256" key="3">
    <source>
        <dbReference type="SAM" id="MobiDB-lite"/>
    </source>
</evidence>
<keyword evidence="2" id="KW-0342">GTP-binding</keyword>